<evidence type="ECO:0000256" key="9">
    <source>
        <dbReference type="ARBA" id="ARBA00073590"/>
    </source>
</evidence>
<dbReference type="FunFam" id="3.40.50.300:FF:000437">
    <property type="entry name" value="ATP-dependent DNA helicase DinG"/>
    <property type="match status" value="1"/>
</dbReference>
<dbReference type="GO" id="GO:0005524">
    <property type="term" value="F:ATP binding"/>
    <property type="evidence" value="ECO:0007669"/>
    <property type="project" value="UniProtKB-KW"/>
</dbReference>
<dbReference type="SUPFAM" id="SSF52540">
    <property type="entry name" value="P-loop containing nucleoside triphosphate hydrolases"/>
    <property type="match status" value="1"/>
</dbReference>
<dbReference type="SMART" id="SM00491">
    <property type="entry name" value="HELICc2"/>
    <property type="match status" value="1"/>
</dbReference>
<evidence type="ECO:0000259" key="12">
    <source>
        <dbReference type="PROSITE" id="PS51192"/>
    </source>
</evidence>
<comment type="cofactor">
    <cofactor evidence="1">
        <name>[4Fe-4S] cluster</name>
        <dbReference type="ChEBI" id="CHEBI:49883"/>
    </cofactor>
</comment>
<dbReference type="PROSITE" id="PS51193">
    <property type="entry name" value="HELICASE_ATP_BIND_2"/>
    <property type="match status" value="1"/>
</dbReference>
<dbReference type="GO" id="GO:0016818">
    <property type="term" value="F:hydrolase activity, acting on acid anhydrides, in phosphorus-containing anhydrides"/>
    <property type="evidence" value="ECO:0007669"/>
    <property type="project" value="InterPro"/>
</dbReference>
<protein>
    <recommendedName>
        <fullName evidence="9">ATP-dependent helicase DinG</fullName>
        <ecNumber evidence="7">5.6.2.3</ecNumber>
    </recommendedName>
    <alternativeName>
        <fullName evidence="10">DNA 5'-3' helicase DinG</fullName>
    </alternativeName>
</protein>
<dbReference type="EC" id="5.6.2.3" evidence="7"/>
<proteinExistence type="inferred from homology"/>
<organism evidence="14 15">
    <name type="scientific">Mycolicibacterium elephantis DSM 44368</name>
    <dbReference type="NCBI Taxonomy" id="1335622"/>
    <lineage>
        <taxon>Bacteria</taxon>
        <taxon>Bacillati</taxon>
        <taxon>Actinomycetota</taxon>
        <taxon>Actinomycetes</taxon>
        <taxon>Mycobacteriales</taxon>
        <taxon>Mycobacteriaceae</taxon>
        <taxon>Mycolicibacterium</taxon>
    </lineage>
</organism>
<keyword evidence="2" id="KW-0547">Nucleotide-binding</keyword>
<evidence type="ECO:0000313" key="14">
    <source>
        <dbReference type="EMBL" id="RWA19893.1"/>
    </source>
</evidence>
<gene>
    <name evidence="14" type="ORF">MELE44368_19870</name>
</gene>
<dbReference type="InterPro" id="IPR014013">
    <property type="entry name" value="Helic_SF1/SF2_ATP-bd_DinG/Rad3"/>
</dbReference>
<evidence type="ECO:0000256" key="5">
    <source>
        <dbReference type="ARBA" id="ARBA00022840"/>
    </source>
</evidence>
<evidence type="ECO:0000256" key="3">
    <source>
        <dbReference type="ARBA" id="ARBA00022801"/>
    </source>
</evidence>
<evidence type="ECO:0000256" key="10">
    <source>
        <dbReference type="ARBA" id="ARBA00079061"/>
    </source>
</evidence>
<keyword evidence="4 14" id="KW-0347">Helicase</keyword>
<dbReference type="InterPro" id="IPR006555">
    <property type="entry name" value="ATP-dep_Helicase_C"/>
</dbReference>
<dbReference type="Pfam" id="PF13307">
    <property type="entry name" value="Helicase_C_2"/>
    <property type="match status" value="1"/>
</dbReference>
<dbReference type="PROSITE" id="PS51192">
    <property type="entry name" value="HELICASE_ATP_BIND_1"/>
    <property type="match status" value="1"/>
</dbReference>
<keyword evidence="15" id="KW-1185">Reference proteome</keyword>
<evidence type="ECO:0000256" key="8">
    <source>
        <dbReference type="ARBA" id="ARBA00048954"/>
    </source>
</evidence>
<dbReference type="InterPro" id="IPR011545">
    <property type="entry name" value="DEAD/DEAH_box_helicase_dom"/>
</dbReference>
<dbReference type="EMBL" id="ATDN01000016">
    <property type="protein sequence ID" value="RWA19893.1"/>
    <property type="molecule type" value="Genomic_DNA"/>
</dbReference>
<dbReference type="GO" id="GO:0003676">
    <property type="term" value="F:nucleic acid binding"/>
    <property type="evidence" value="ECO:0007669"/>
    <property type="project" value="InterPro"/>
</dbReference>
<accession>A0A439DTW9</accession>
<evidence type="ECO:0000259" key="13">
    <source>
        <dbReference type="PROSITE" id="PS51193"/>
    </source>
</evidence>
<evidence type="ECO:0000256" key="4">
    <source>
        <dbReference type="ARBA" id="ARBA00022806"/>
    </source>
</evidence>
<evidence type="ECO:0000256" key="1">
    <source>
        <dbReference type="ARBA" id="ARBA00001966"/>
    </source>
</evidence>
<dbReference type="GO" id="GO:0043139">
    <property type="term" value="F:5'-3' DNA helicase activity"/>
    <property type="evidence" value="ECO:0007669"/>
    <property type="project" value="UniProtKB-EC"/>
</dbReference>
<keyword evidence="5" id="KW-0067">ATP-binding</keyword>
<evidence type="ECO:0000256" key="2">
    <source>
        <dbReference type="ARBA" id="ARBA00022741"/>
    </source>
</evidence>
<dbReference type="Pfam" id="PF00270">
    <property type="entry name" value="DEAD"/>
    <property type="match status" value="1"/>
</dbReference>
<feature type="domain" description="Helicase ATP-binding" evidence="13">
    <location>
        <begin position="36"/>
        <end position="344"/>
    </location>
</feature>
<comment type="caution">
    <text evidence="14">The sequence shown here is derived from an EMBL/GenBank/DDBJ whole genome shotgun (WGS) entry which is preliminary data.</text>
</comment>
<comment type="similarity">
    <text evidence="6">Belongs to the helicase family. DinG subfamily.</text>
</comment>
<comment type="catalytic activity">
    <reaction evidence="8">
        <text>ATP + H2O = ADP + phosphate + H(+)</text>
        <dbReference type="Rhea" id="RHEA:13065"/>
        <dbReference type="ChEBI" id="CHEBI:15377"/>
        <dbReference type="ChEBI" id="CHEBI:15378"/>
        <dbReference type="ChEBI" id="CHEBI:30616"/>
        <dbReference type="ChEBI" id="CHEBI:43474"/>
        <dbReference type="ChEBI" id="CHEBI:456216"/>
        <dbReference type="EC" id="5.6.2.3"/>
    </reaction>
</comment>
<sequence length="711" mass="75128">MARPGPLPRRAGDPDPHGRAGNLGGTTTSDVTDLLTKAVASLGGSQRSGQIEMAEAVARAFETGEHLAVQAGTGTGKSLAYLVPAIARALEIDGPVVVSTATIALQRQLVDRDLPRLAEALAENLPRTPAFALLKGRGNYLCLNKIHNGAAAEPEDRPQEELFEPMATSALGRDVQRLIAWSSDTDTGDRDELTPGVPDRSWSQVSVSARECIGVSRCPFGTDCFAERAREKAGAADVVVTNHALLAIDAISDAAVLPEHRLLVVDEAHELVDRVTSVATGELSATSLGIAHRRAARLVDAELAQRLEAATATISWAIHDATPGRIDRLDDETATYLTALRDAAHRVRSAIDTSPSDPKAASARAEAVTALTDVADTASRILDSFVPAIPDRTDVVWLDHEDNRGNVRAVLRVAPLSVAALLRDRLFEHSTTVLTSATLTIGGTFDAMASAWGLSDEDTKWRGIDVGSPFEHAKSGILYVAAHLPPPGHRGSGAGGAESATFNAGAAESATFNAGAAESATFNNAEQLDEIAALVTAAGGRTLGLFSSMRAAKAAAEIMRERLDTPVLCQGEDTTSALVKRFAEDPETSLFGTLSLWQGVDVPGPSLSLVFIDRIPFPRPDDPLLTARQRAVAARGGNGFMAVAASHAALLLAQGAGRLLRTVEDRGVVAVLDSRMATARYSGYLRASLPPFWATTDRTRVREALQRLRDA</sequence>
<feature type="domain" description="Helicase ATP-binding" evidence="12">
    <location>
        <begin position="58"/>
        <end position="286"/>
    </location>
</feature>
<dbReference type="AlphaFoldDB" id="A0A439DTW9"/>
<dbReference type="InterPro" id="IPR014001">
    <property type="entry name" value="Helicase_ATP-bd"/>
</dbReference>
<dbReference type="GO" id="GO:0006139">
    <property type="term" value="P:nucleobase-containing compound metabolic process"/>
    <property type="evidence" value="ECO:0007669"/>
    <property type="project" value="InterPro"/>
</dbReference>
<reference evidence="14 15" key="1">
    <citation type="submission" date="2013-06" db="EMBL/GenBank/DDBJ databases">
        <title>The draft sequence of the Mycobacterium elephantis genome.</title>
        <authorList>
            <person name="Pettersson F.B."/>
            <person name="Das S."/>
            <person name="Dasgupta S."/>
            <person name="Bhattacharya A."/>
            <person name="Kirsebom L.A."/>
        </authorList>
    </citation>
    <scope>NUCLEOTIDE SEQUENCE [LARGE SCALE GENOMIC DNA]</scope>
    <source>
        <strain evidence="14 15">DSM 44368</strain>
    </source>
</reference>
<dbReference type="Proteomes" id="UP000287177">
    <property type="component" value="Unassembled WGS sequence"/>
</dbReference>
<evidence type="ECO:0000256" key="11">
    <source>
        <dbReference type="SAM" id="MobiDB-lite"/>
    </source>
</evidence>
<dbReference type="PANTHER" id="PTHR11472">
    <property type="entry name" value="DNA REPAIR DEAD HELICASE RAD3/XP-D SUBFAMILY MEMBER"/>
    <property type="match status" value="1"/>
</dbReference>
<name>A0A439DTW9_9MYCO</name>
<evidence type="ECO:0000256" key="7">
    <source>
        <dbReference type="ARBA" id="ARBA00044969"/>
    </source>
</evidence>
<dbReference type="InterPro" id="IPR027417">
    <property type="entry name" value="P-loop_NTPase"/>
</dbReference>
<dbReference type="InterPro" id="IPR045028">
    <property type="entry name" value="DinG/Rad3-like"/>
</dbReference>
<feature type="region of interest" description="Disordered" evidence="11">
    <location>
        <begin position="1"/>
        <end position="28"/>
    </location>
</feature>
<evidence type="ECO:0000313" key="15">
    <source>
        <dbReference type="Proteomes" id="UP000287177"/>
    </source>
</evidence>
<dbReference type="PANTHER" id="PTHR11472:SF34">
    <property type="entry name" value="REGULATOR OF TELOMERE ELONGATION HELICASE 1"/>
    <property type="match status" value="1"/>
</dbReference>
<dbReference type="Gene3D" id="3.40.50.300">
    <property type="entry name" value="P-loop containing nucleotide triphosphate hydrolases"/>
    <property type="match status" value="2"/>
</dbReference>
<evidence type="ECO:0000256" key="6">
    <source>
        <dbReference type="ARBA" id="ARBA00038058"/>
    </source>
</evidence>
<dbReference type="SMART" id="SM00487">
    <property type="entry name" value="DEXDc"/>
    <property type="match status" value="1"/>
</dbReference>
<keyword evidence="3" id="KW-0378">Hydrolase</keyword>